<evidence type="ECO:0000313" key="1">
    <source>
        <dbReference type="EMBL" id="TXE05515.1"/>
    </source>
</evidence>
<name>A0A5C7AG52_9FLAO</name>
<gene>
    <name evidence="1" type="ORF">ES711_15730</name>
</gene>
<dbReference type="Proteomes" id="UP000321734">
    <property type="component" value="Unassembled WGS sequence"/>
</dbReference>
<evidence type="ECO:0000313" key="2">
    <source>
        <dbReference type="Proteomes" id="UP000321734"/>
    </source>
</evidence>
<sequence length="385" mass="44896">MVQDNLSFDYIIIGNGLAGLQLALELSKDPFFKSYTIGLIDPSLKDINDKTWSFWEIGAGKWDAIVEQTWHTAQFVSPGISLNIPLLEYNYKTIRSLEFYKAAKSQLATHSNIKFIVDSVEDLQEGITSQVIGKKQTYTATHIFDSRVPKEFFDAKADHTLIHQHFKGWVIETDTPQFNPEAFTMMDYRFQYKDSTSFIYLLPFSETKALVEYTFFTPFTVASEVYEAFLKRYLLEEYKLENFRIVETEVGNIPMTDFPFWKYHTKNVTKIGTGAGWVKGSTGYSFKHTEKNVAKLIANIKAGHAPSDRLFKWKYKFYDKIFLKVLHDENENGVWIFERFYSKNTIQTMFRFLDEETSFSEDLAIMKSLFSMAFIKAFFKVLFKF</sequence>
<reference evidence="1 2" key="1">
    <citation type="submission" date="2019-08" db="EMBL/GenBank/DDBJ databases">
        <title>Genome sequence of Gelidibacter salicanalis IC162T.</title>
        <authorList>
            <person name="Bowman J.P."/>
        </authorList>
    </citation>
    <scope>NUCLEOTIDE SEQUENCE [LARGE SCALE GENOMIC DNA]</scope>
    <source>
        <strain evidence="1 2">IC162</strain>
    </source>
</reference>
<dbReference type="OrthoDB" id="24355at2"/>
<dbReference type="SUPFAM" id="SSF51905">
    <property type="entry name" value="FAD/NAD(P)-binding domain"/>
    <property type="match status" value="1"/>
</dbReference>
<keyword evidence="2" id="KW-1185">Reference proteome</keyword>
<proteinExistence type="predicted"/>
<dbReference type="Pfam" id="PF05834">
    <property type="entry name" value="Lycopene_cycl"/>
    <property type="match status" value="1"/>
</dbReference>
<dbReference type="PANTHER" id="PTHR39757:SF5">
    <property type="entry name" value="OS02G0190600 PROTEIN"/>
    <property type="match status" value="1"/>
</dbReference>
<accession>A0A5C7AG52</accession>
<comment type="caution">
    <text evidence="1">The sequence shown here is derived from an EMBL/GenBank/DDBJ whole genome shotgun (WGS) entry which is preliminary data.</text>
</comment>
<organism evidence="1 2">
    <name type="scientific">Gelidibacter salicanalis</name>
    <dbReference type="NCBI Taxonomy" id="291193"/>
    <lineage>
        <taxon>Bacteria</taxon>
        <taxon>Pseudomonadati</taxon>
        <taxon>Bacteroidota</taxon>
        <taxon>Flavobacteriia</taxon>
        <taxon>Flavobacteriales</taxon>
        <taxon>Flavobacteriaceae</taxon>
        <taxon>Gelidibacter</taxon>
    </lineage>
</organism>
<dbReference type="AlphaFoldDB" id="A0A5C7AG52"/>
<dbReference type="EMBL" id="VORX01000011">
    <property type="protein sequence ID" value="TXE05515.1"/>
    <property type="molecule type" value="Genomic_DNA"/>
</dbReference>
<dbReference type="PANTHER" id="PTHR39757">
    <property type="match status" value="1"/>
</dbReference>
<dbReference type="InterPro" id="IPR036188">
    <property type="entry name" value="FAD/NAD-bd_sf"/>
</dbReference>
<protein>
    <submittedName>
        <fullName evidence="1">Lycopene cyclase</fullName>
    </submittedName>
</protein>
<dbReference type="RefSeq" id="WP_146894263.1">
    <property type="nucleotide sequence ID" value="NZ_VORX01000011.1"/>
</dbReference>